<reference evidence="1" key="2">
    <citation type="journal article" date="2015" name="Data Brief">
        <title>Shoot transcriptome of the giant reed, Arundo donax.</title>
        <authorList>
            <person name="Barrero R.A."/>
            <person name="Guerrero F.D."/>
            <person name="Moolhuijzen P."/>
            <person name="Goolsby J.A."/>
            <person name="Tidwell J."/>
            <person name="Bellgard S.E."/>
            <person name="Bellgard M.I."/>
        </authorList>
    </citation>
    <scope>NUCLEOTIDE SEQUENCE</scope>
    <source>
        <tissue evidence="1">Shoot tissue taken approximately 20 cm above the soil surface</tissue>
    </source>
</reference>
<proteinExistence type="predicted"/>
<accession>A0A0A9C794</accession>
<reference evidence="1" key="1">
    <citation type="submission" date="2014-09" db="EMBL/GenBank/DDBJ databases">
        <authorList>
            <person name="Magalhaes I.L.F."/>
            <person name="Oliveira U."/>
            <person name="Santos F.R."/>
            <person name="Vidigal T.H.D.A."/>
            <person name="Brescovit A.D."/>
            <person name="Santos A.J."/>
        </authorList>
    </citation>
    <scope>NUCLEOTIDE SEQUENCE</scope>
    <source>
        <tissue evidence="1">Shoot tissue taken approximately 20 cm above the soil surface</tissue>
    </source>
</reference>
<dbReference type="AlphaFoldDB" id="A0A0A9C794"/>
<organism evidence="1">
    <name type="scientific">Arundo donax</name>
    <name type="common">Giant reed</name>
    <name type="synonym">Donax arundinaceus</name>
    <dbReference type="NCBI Taxonomy" id="35708"/>
    <lineage>
        <taxon>Eukaryota</taxon>
        <taxon>Viridiplantae</taxon>
        <taxon>Streptophyta</taxon>
        <taxon>Embryophyta</taxon>
        <taxon>Tracheophyta</taxon>
        <taxon>Spermatophyta</taxon>
        <taxon>Magnoliopsida</taxon>
        <taxon>Liliopsida</taxon>
        <taxon>Poales</taxon>
        <taxon>Poaceae</taxon>
        <taxon>PACMAD clade</taxon>
        <taxon>Arundinoideae</taxon>
        <taxon>Arundineae</taxon>
        <taxon>Arundo</taxon>
    </lineage>
</organism>
<evidence type="ECO:0000313" key="1">
    <source>
        <dbReference type="EMBL" id="JAD70338.1"/>
    </source>
</evidence>
<sequence>MFSNLLQNKKNMVHKLSEKRQLRAYFNEPFIYLSILST</sequence>
<protein>
    <submittedName>
        <fullName evidence="1">Uncharacterized protein</fullName>
    </submittedName>
</protein>
<name>A0A0A9C794_ARUDO</name>
<dbReference type="EMBL" id="GBRH01227557">
    <property type="protein sequence ID" value="JAD70338.1"/>
    <property type="molecule type" value="Transcribed_RNA"/>
</dbReference>